<feature type="chain" id="PRO_5045066725" evidence="3">
    <location>
        <begin position="28"/>
        <end position="565"/>
    </location>
</feature>
<proteinExistence type="predicted"/>
<sequence>MVVVFNAKKRLSLSAAAAGAISLLLEACSSTPVAPSATPAGLSGAQPQPQPAGTGGGVAGQPVAPAITPLAVDPNQPPPAPREFRAAWVSTVANIDWPSRNNLSMAKQQTEALAILDRAQGVGLNAIVLQVRPSADAIYPSSLEPWSEFLTGQQGRAPATPWDPLQFWIEQAHARGMELHAWFNPYRARHATAKSPLAASHIANTDPGVVKSYGRYLWMDPGEAAAAQRTLDVVLDVVRRYDVDGVHIDDYFYPYPVDASASTAGPEGVALDAGVGVRQELEFPDQPSWQRYLLDGGTLDRAGWRRQNVNRLIEALYQGIHKEKSWVRFGISPFGIGKPERRPPGIAGFSQYDKLYADAELWLANGWLDYLAPQLYWPVAQAPQAFDVLLDYWVAQNTRARHIWPGLYTSRIDRSSKAFAPEEILKQIAVTRSRASVGGHVHFSIAALMENRKGISEQLKAQSYLSPALTPATPWLGNAAPAAPAVAMRRDAGGLTLKLSAAGGKPVAQYAIWSRYGSEWRFTVAPAARTQVLLADDAMAGAAQAVVVSAVDRLGNESERVTVLR</sequence>
<evidence type="ECO:0000256" key="2">
    <source>
        <dbReference type="SAM" id="MobiDB-lite"/>
    </source>
</evidence>
<dbReference type="Proteomes" id="UP000478090">
    <property type="component" value="Unassembled WGS sequence"/>
</dbReference>
<dbReference type="InterPro" id="IPR003790">
    <property type="entry name" value="GHL10"/>
</dbReference>
<dbReference type="Pfam" id="PF02638">
    <property type="entry name" value="GHL10"/>
    <property type="match status" value="1"/>
</dbReference>
<name>A0ABW9VPG6_9BURK</name>
<dbReference type="InterPro" id="IPR017853">
    <property type="entry name" value="GH"/>
</dbReference>
<keyword evidence="6" id="KW-1185">Reference proteome</keyword>
<comment type="caution">
    <text evidence="5">The sequence shown here is derived from an EMBL/GenBank/DDBJ whole genome shotgun (WGS) entry which is preliminary data.</text>
</comment>
<dbReference type="PANTHER" id="PTHR43405">
    <property type="entry name" value="GLYCOSYL HYDROLASE DIGH"/>
    <property type="match status" value="1"/>
</dbReference>
<dbReference type="Gene3D" id="3.20.20.80">
    <property type="entry name" value="Glycosidases"/>
    <property type="match status" value="1"/>
</dbReference>
<accession>A0ABW9VPG6</accession>
<feature type="domain" description="Glycosyl hydrolase-like 10" evidence="4">
    <location>
        <begin position="83"/>
        <end position="417"/>
    </location>
</feature>
<reference evidence="5 6" key="1">
    <citation type="submission" date="2019-12" db="EMBL/GenBank/DDBJ databases">
        <title>Novel species isolated from a subtropical stream in China.</title>
        <authorList>
            <person name="Lu H."/>
        </authorList>
    </citation>
    <scope>NUCLEOTIDE SEQUENCE [LARGE SCALE GENOMIC DNA]</scope>
    <source>
        <strain evidence="5 6">CY13W</strain>
    </source>
</reference>
<dbReference type="PANTHER" id="PTHR43405:SF1">
    <property type="entry name" value="GLYCOSYL HYDROLASE DIGH"/>
    <property type="match status" value="1"/>
</dbReference>
<evidence type="ECO:0000256" key="1">
    <source>
        <dbReference type="ARBA" id="ARBA00022729"/>
    </source>
</evidence>
<evidence type="ECO:0000256" key="3">
    <source>
        <dbReference type="SAM" id="SignalP"/>
    </source>
</evidence>
<feature type="region of interest" description="Disordered" evidence="2">
    <location>
        <begin position="35"/>
        <end position="82"/>
    </location>
</feature>
<organism evidence="5 6">
    <name type="scientific">Duganella qianjiadongensis</name>
    <dbReference type="NCBI Taxonomy" id="2692176"/>
    <lineage>
        <taxon>Bacteria</taxon>
        <taxon>Pseudomonadati</taxon>
        <taxon>Pseudomonadota</taxon>
        <taxon>Betaproteobacteria</taxon>
        <taxon>Burkholderiales</taxon>
        <taxon>Oxalobacteraceae</taxon>
        <taxon>Telluria group</taxon>
        <taxon>Duganella</taxon>
    </lineage>
</organism>
<dbReference type="EMBL" id="WWCM01000017">
    <property type="protein sequence ID" value="MYM41466.1"/>
    <property type="molecule type" value="Genomic_DNA"/>
</dbReference>
<dbReference type="SUPFAM" id="SSF51445">
    <property type="entry name" value="(Trans)glycosidases"/>
    <property type="match status" value="1"/>
</dbReference>
<keyword evidence="1 3" id="KW-0732">Signal</keyword>
<evidence type="ECO:0000259" key="4">
    <source>
        <dbReference type="Pfam" id="PF02638"/>
    </source>
</evidence>
<evidence type="ECO:0000313" key="6">
    <source>
        <dbReference type="Proteomes" id="UP000478090"/>
    </source>
</evidence>
<dbReference type="RefSeq" id="WP_161040776.1">
    <property type="nucleotide sequence ID" value="NZ_WWCM01000017.1"/>
</dbReference>
<evidence type="ECO:0000313" key="5">
    <source>
        <dbReference type="EMBL" id="MYM41466.1"/>
    </source>
</evidence>
<gene>
    <name evidence="5" type="ORF">GTP27_19355</name>
</gene>
<protein>
    <submittedName>
        <fullName evidence="5">Family 10 glycosylhydrolase</fullName>
    </submittedName>
</protein>
<feature type="signal peptide" evidence="3">
    <location>
        <begin position="1"/>
        <end position="27"/>
    </location>
</feature>
<dbReference type="InterPro" id="IPR052177">
    <property type="entry name" value="Divisome_Glycosyl_Hydrolase"/>
</dbReference>